<reference evidence="2" key="1">
    <citation type="journal article" date="2022" name="Int. J. Mol. Sci.">
        <title>Draft Genome of Tanacetum Coccineum: Genomic Comparison of Closely Related Tanacetum-Family Plants.</title>
        <authorList>
            <person name="Yamashiro T."/>
            <person name="Shiraishi A."/>
            <person name="Nakayama K."/>
            <person name="Satake H."/>
        </authorList>
    </citation>
    <scope>NUCLEOTIDE SEQUENCE</scope>
</reference>
<sequence length="672" mass="76058">MVPGNPKNSAMSLTAYADADHAGCQDSRRSTSGSAQFLEDRLLKDYGFDFNKIPMYCDNKSAIALCCNNVQHSRSKHIDIRHHFIREQVQIENTMAEQNVPVQPPTRTYEQIVPRSQWLTIGKSNLLFNAHKIQKNPIFQISVDILSNTNFFQAFTASANVPAIYLQQFWKTMSYNEKTGVYSCQVDEQWFDLSADLLRKALAITPVNPAHPFELPPSGDTVIDFVNELGYPEPVEIVSSIRTNYVYQPWRAILCLLNQADMGRVYSRDPDIFLTQSKPQSQSEEPKEESDSSPHPLWTVFQSDNLLAWAIITTSHRLLYSAVQYHTGDDYVLGNLKFVPKGESVEVFGMAIPDPLITEAIQQSSYYPKYLKMVAENTKKTPQGSASVQPATQRATPKKPTTTTPVKQTKPAPSSSKKPSKRKLPQKIRKGKPTFQLNAHQEKGEEEGNDADLERAIKLSLDPTFLPQGRAPVGGVTIRDPVSETAPEMHENPVMSMRLSLERNDLSTWKKTRLDQNAENYSDPMLDQTLSKCDEEFLVTKPTRRSQVPTAVDSYLGTKLDDALLKVLERHTADFNYNEKHTVLPGPESIKNQESEKSPKEIIKAKKEQDEEKQDSTYSIRSTDKVDLEEFDLKSALFSHMNKKKSANKNKTNYHLYHALMEALIADEERHG</sequence>
<feature type="region of interest" description="Disordered" evidence="1">
    <location>
        <begin position="579"/>
        <end position="600"/>
    </location>
</feature>
<feature type="region of interest" description="Disordered" evidence="1">
    <location>
        <begin position="276"/>
        <end position="295"/>
    </location>
</feature>
<comment type="caution">
    <text evidence="2">The sequence shown here is derived from an EMBL/GenBank/DDBJ whole genome shotgun (WGS) entry which is preliminary data.</text>
</comment>
<feature type="compositionally biased region" description="Low complexity" evidence="1">
    <location>
        <begin position="390"/>
        <end position="417"/>
    </location>
</feature>
<dbReference type="CDD" id="cd09272">
    <property type="entry name" value="RNase_HI_RT_Ty1"/>
    <property type="match status" value="1"/>
</dbReference>
<dbReference type="PANTHER" id="PTHR11439:SF483">
    <property type="entry name" value="PEPTIDE SYNTHASE GLIP-LIKE, PUTATIVE (AFU_ORTHOLOGUE AFUA_3G12920)-RELATED"/>
    <property type="match status" value="1"/>
</dbReference>
<evidence type="ECO:0000313" key="3">
    <source>
        <dbReference type="Proteomes" id="UP001151760"/>
    </source>
</evidence>
<proteinExistence type="predicted"/>
<name>A0ABQ5HRM9_9ASTR</name>
<dbReference type="PANTHER" id="PTHR11439">
    <property type="entry name" value="GAG-POL-RELATED RETROTRANSPOSON"/>
    <property type="match status" value="1"/>
</dbReference>
<evidence type="ECO:0000313" key="2">
    <source>
        <dbReference type="EMBL" id="GJT90365.1"/>
    </source>
</evidence>
<feature type="compositionally biased region" description="Basic residues" evidence="1">
    <location>
        <begin position="418"/>
        <end position="432"/>
    </location>
</feature>
<feature type="region of interest" description="Disordered" evidence="1">
    <location>
        <begin position="380"/>
        <end position="449"/>
    </location>
</feature>
<evidence type="ECO:0000256" key="1">
    <source>
        <dbReference type="SAM" id="MobiDB-lite"/>
    </source>
</evidence>
<feature type="compositionally biased region" description="Basic and acidic residues" evidence="1">
    <location>
        <begin position="591"/>
        <end position="600"/>
    </location>
</feature>
<dbReference type="EMBL" id="BQNB010019914">
    <property type="protein sequence ID" value="GJT90365.1"/>
    <property type="molecule type" value="Genomic_DNA"/>
</dbReference>
<organism evidence="2 3">
    <name type="scientific">Tanacetum coccineum</name>
    <dbReference type="NCBI Taxonomy" id="301880"/>
    <lineage>
        <taxon>Eukaryota</taxon>
        <taxon>Viridiplantae</taxon>
        <taxon>Streptophyta</taxon>
        <taxon>Embryophyta</taxon>
        <taxon>Tracheophyta</taxon>
        <taxon>Spermatophyta</taxon>
        <taxon>Magnoliopsida</taxon>
        <taxon>eudicotyledons</taxon>
        <taxon>Gunneridae</taxon>
        <taxon>Pentapetalae</taxon>
        <taxon>asterids</taxon>
        <taxon>campanulids</taxon>
        <taxon>Asterales</taxon>
        <taxon>Asteraceae</taxon>
        <taxon>Asteroideae</taxon>
        <taxon>Anthemideae</taxon>
        <taxon>Anthemidinae</taxon>
        <taxon>Tanacetum</taxon>
    </lineage>
</organism>
<gene>
    <name evidence="2" type="ORF">Tco_1079210</name>
</gene>
<keyword evidence="3" id="KW-1185">Reference proteome</keyword>
<dbReference type="Proteomes" id="UP001151760">
    <property type="component" value="Unassembled WGS sequence"/>
</dbReference>
<reference evidence="2" key="2">
    <citation type="submission" date="2022-01" db="EMBL/GenBank/DDBJ databases">
        <authorList>
            <person name="Yamashiro T."/>
            <person name="Shiraishi A."/>
            <person name="Satake H."/>
            <person name="Nakayama K."/>
        </authorList>
    </citation>
    <scope>NUCLEOTIDE SEQUENCE</scope>
</reference>
<feature type="compositionally biased region" description="Polar residues" evidence="1">
    <location>
        <begin position="380"/>
        <end position="389"/>
    </location>
</feature>
<protein>
    <submittedName>
        <fullName evidence="2">Copia protein</fullName>
    </submittedName>
</protein>
<accession>A0ABQ5HRM9</accession>